<dbReference type="OrthoDB" id="4206683at2759"/>
<organism evidence="6 7">
    <name type="scientific">Ascosphaera apis ARSEF 7405</name>
    <dbReference type="NCBI Taxonomy" id="392613"/>
    <lineage>
        <taxon>Eukaryota</taxon>
        <taxon>Fungi</taxon>
        <taxon>Dikarya</taxon>
        <taxon>Ascomycota</taxon>
        <taxon>Pezizomycotina</taxon>
        <taxon>Eurotiomycetes</taxon>
        <taxon>Eurotiomycetidae</taxon>
        <taxon>Onygenales</taxon>
        <taxon>Ascosphaeraceae</taxon>
        <taxon>Ascosphaera</taxon>
    </lineage>
</organism>
<keyword evidence="7" id="KW-1185">Reference proteome</keyword>
<dbReference type="InterPro" id="IPR032675">
    <property type="entry name" value="LRR_dom_sf"/>
</dbReference>
<evidence type="ECO:0000313" key="6">
    <source>
        <dbReference type="EMBL" id="KZZ88250.1"/>
    </source>
</evidence>
<dbReference type="GO" id="GO:0005737">
    <property type="term" value="C:cytoplasm"/>
    <property type="evidence" value="ECO:0007669"/>
    <property type="project" value="UniProtKB-SubCell"/>
</dbReference>
<dbReference type="Pfam" id="PF13855">
    <property type="entry name" value="LRR_8"/>
    <property type="match status" value="1"/>
</dbReference>
<comment type="caution">
    <text evidence="6">The sequence shown here is derived from an EMBL/GenBank/DDBJ whole genome shotgun (WGS) entry which is preliminary data.</text>
</comment>
<evidence type="ECO:0000256" key="2">
    <source>
        <dbReference type="ARBA" id="ARBA00022490"/>
    </source>
</evidence>
<dbReference type="AlphaFoldDB" id="A0A166N857"/>
<dbReference type="EMBL" id="AZGZ01000027">
    <property type="protein sequence ID" value="KZZ88250.1"/>
    <property type="molecule type" value="Genomic_DNA"/>
</dbReference>
<dbReference type="Gene3D" id="3.80.10.10">
    <property type="entry name" value="Ribonuclease Inhibitor"/>
    <property type="match status" value="2"/>
</dbReference>
<dbReference type="PANTHER" id="PTHR15454">
    <property type="entry name" value="NISCHARIN RELATED"/>
    <property type="match status" value="1"/>
</dbReference>
<dbReference type="InterPro" id="IPR001611">
    <property type="entry name" value="Leu-rich_rpt"/>
</dbReference>
<reference evidence="6 7" key="1">
    <citation type="journal article" date="2016" name="Genome Biol. Evol.">
        <title>Divergent and convergent evolution of fungal pathogenicity.</title>
        <authorList>
            <person name="Shang Y."/>
            <person name="Xiao G."/>
            <person name="Zheng P."/>
            <person name="Cen K."/>
            <person name="Zhan S."/>
            <person name="Wang C."/>
        </authorList>
    </citation>
    <scope>NUCLEOTIDE SEQUENCE [LARGE SCALE GENOMIC DNA]</scope>
    <source>
        <strain evidence="6 7">ARSEF 7405</strain>
    </source>
</reference>
<sequence>MEKLDTKDGYAFIKGLEEYVRKHEPQIAGSQEQTRRFSQCSVSGVRDTGMNRARSSSTLAAAWSLAAFPFVSTDSKEVTVTLTPNELFYLLSRFDELDVDVGPMNIRLENINNEQSSAYVSFLNKPRRFQAGDKHTLRSVSSVHRAMSAVGSYFSSFGFSSRGLEKAKIEHEALTYLYSSFTKIPSLKLVSDHAVPLIHGYEEFPFDTAVPLYAFHNLHTLHVTDTDFRSFYGWDRLAERLTNLTLNRANLEDLDDLLTGIVLDDFDRRRRRSTKTKYPASKHATLSKKKPLSQKTSPIVGSPGCTQNQVCQGANHPSGYSLRKAASEYVTSDDTRDSSSSPHRPGHSHRHSTSIRHRGNSYHKMRRSRSGSSQSSEMRKNSITGLMVNVDGVLVPKWQRLAYLSLADNNMSSIRAAALSPVANSLRAFDLSHNQFTEIPESLSSLPHLRSLNMSYCQISSLRSLDGHPAPAITTLRLRGNSLQCLSGIERLTSLERLDLRDNNITDPMELICLTYLPKLREIWISGNPFTKTYSGHRVTIFNLFRRTPGFHDDIVIDKEKPNYAEKKHLVDRVGEGYSGRLSQSLANELTGVLHMISKHPNSSSEEHIPTMPFRSSGLTAKPTVKRRSGKENFHDQDQASSDEGLEMSSKLMQQSRRHTIAVQGLQDVKRSDEHRVITKLDISTPLNHDGACHHSNVYSETPLTSASSSASILSQMTHKGAEPVSPTSYYGPCPSNTSNNGTSGTSTTLVTPIDSPGNNGLIPAFNEIHWGIADKRIENKQLVSLAPEFDDNWASMLKENQWNTHHDDMNVISVSPTT</sequence>
<evidence type="ECO:0000313" key="7">
    <source>
        <dbReference type="Proteomes" id="UP000242877"/>
    </source>
</evidence>
<feature type="region of interest" description="Disordered" evidence="5">
    <location>
        <begin position="601"/>
        <end position="656"/>
    </location>
</feature>
<dbReference type="Proteomes" id="UP000242877">
    <property type="component" value="Unassembled WGS sequence"/>
</dbReference>
<feature type="region of interest" description="Disordered" evidence="5">
    <location>
        <begin position="328"/>
        <end position="380"/>
    </location>
</feature>
<dbReference type="SUPFAM" id="SSF52047">
    <property type="entry name" value="RNI-like"/>
    <property type="match status" value="1"/>
</dbReference>
<proteinExistence type="predicted"/>
<dbReference type="Pfam" id="PF13516">
    <property type="entry name" value="LRR_6"/>
    <property type="match status" value="1"/>
</dbReference>
<gene>
    <name evidence="6" type="ORF">AAP_05071</name>
</gene>
<evidence type="ECO:0000256" key="4">
    <source>
        <dbReference type="ARBA" id="ARBA00022737"/>
    </source>
</evidence>
<feature type="compositionally biased region" description="Basic residues" evidence="5">
    <location>
        <begin position="344"/>
        <end position="369"/>
    </location>
</feature>
<keyword evidence="4" id="KW-0677">Repeat</keyword>
<comment type="subcellular location">
    <subcellularLocation>
        <location evidence="1">Cytoplasm</location>
    </subcellularLocation>
</comment>
<evidence type="ECO:0000256" key="5">
    <source>
        <dbReference type="SAM" id="MobiDB-lite"/>
    </source>
</evidence>
<dbReference type="PROSITE" id="PS51450">
    <property type="entry name" value="LRR"/>
    <property type="match status" value="3"/>
</dbReference>
<feature type="region of interest" description="Disordered" evidence="5">
    <location>
        <begin position="272"/>
        <end position="301"/>
    </location>
</feature>
<protein>
    <submittedName>
        <fullName evidence="6">Leucine Rich Repeat domain-containing protein</fullName>
    </submittedName>
</protein>
<keyword evidence="3" id="KW-0433">Leucine-rich repeat</keyword>
<dbReference type="VEuPathDB" id="FungiDB:AAP_05071"/>
<evidence type="ECO:0000256" key="3">
    <source>
        <dbReference type="ARBA" id="ARBA00022614"/>
    </source>
</evidence>
<feature type="region of interest" description="Disordered" evidence="5">
    <location>
        <begin position="710"/>
        <end position="753"/>
    </location>
</feature>
<name>A0A166N857_9EURO</name>
<evidence type="ECO:0000256" key="1">
    <source>
        <dbReference type="ARBA" id="ARBA00004496"/>
    </source>
</evidence>
<feature type="compositionally biased region" description="Low complexity" evidence="5">
    <location>
        <begin position="736"/>
        <end position="749"/>
    </location>
</feature>
<keyword evidence="2" id="KW-0963">Cytoplasm</keyword>
<accession>A0A166N857</accession>
<dbReference type="PANTHER" id="PTHR15454:SF69">
    <property type="entry name" value="SERINE_THREONINE-PROTEIN KINASE 11-INTERACTING PROTEIN"/>
    <property type="match status" value="1"/>
</dbReference>